<organism evidence="13 14">
    <name type="scientific">Pyrenophora tritici-repentis</name>
    <dbReference type="NCBI Taxonomy" id="45151"/>
    <lineage>
        <taxon>Eukaryota</taxon>
        <taxon>Fungi</taxon>
        <taxon>Dikarya</taxon>
        <taxon>Ascomycota</taxon>
        <taxon>Pezizomycotina</taxon>
        <taxon>Dothideomycetes</taxon>
        <taxon>Pleosporomycetidae</taxon>
        <taxon>Pleosporales</taxon>
        <taxon>Pleosporineae</taxon>
        <taxon>Pleosporaceae</taxon>
        <taxon>Pyrenophora</taxon>
    </lineage>
</organism>
<dbReference type="Gene3D" id="3.40.50.1820">
    <property type="entry name" value="alpha/beta hydrolase"/>
    <property type="match status" value="1"/>
</dbReference>
<keyword evidence="7 10" id="KW-0443">Lipid metabolism</keyword>
<evidence type="ECO:0000256" key="2">
    <source>
        <dbReference type="ARBA" id="ARBA00008780"/>
    </source>
</evidence>
<protein>
    <recommendedName>
        <fullName evidence="3 11">Lysophospholipase</fullName>
        <ecNumber evidence="3 11">3.1.1.5</ecNumber>
    </recommendedName>
</protein>
<feature type="region of interest" description="Disordered" evidence="12">
    <location>
        <begin position="688"/>
        <end position="712"/>
    </location>
</feature>
<dbReference type="InterPro" id="IPR002018">
    <property type="entry name" value="CarbesteraseB"/>
</dbReference>
<dbReference type="GO" id="GO:0005829">
    <property type="term" value="C:cytosol"/>
    <property type="evidence" value="ECO:0007669"/>
    <property type="project" value="TreeGrafter"/>
</dbReference>
<evidence type="ECO:0000256" key="9">
    <source>
        <dbReference type="ARBA" id="ARBA00049531"/>
    </source>
</evidence>
<dbReference type="FunFam" id="3.40.1090.10:FF:000010">
    <property type="entry name" value="Lysophospholipase"/>
    <property type="match status" value="1"/>
</dbReference>
<name>A0A2W1EME4_9PLEO</name>
<dbReference type="Proteomes" id="UP000249757">
    <property type="component" value="Unassembled WGS sequence"/>
</dbReference>
<keyword evidence="6 10" id="KW-0442">Lipid degradation</keyword>
<dbReference type="GO" id="GO:0005783">
    <property type="term" value="C:endoplasmic reticulum"/>
    <property type="evidence" value="ECO:0007669"/>
    <property type="project" value="TreeGrafter"/>
</dbReference>
<evidence type="ECO:0000256" key="6">
    <source>
        <dbReference type="ARBA" id="ARBA00022963"/>
    </source>
</evidence>
<reference evidence="14" key="1">
    <citation type="journal article" date="2022" name="Microb. Genom.">
        <title>A global pangenome for the wheat fungal pathogen Pyrenophora tritici-repentis and prediction of effector protein structural homology.</title>
        <authorList>
            <person name="Moolhuijzen P.M."/>
            <person name="See P.T."/>
            <person name="Shi G."/>
            <person name="Powell H.R."/>
            <person name="Cockram J."/>
            <person name="Jorgensen L.N."/>
            <person name="Benslimane H."/>
            <person name="Strelkov S.E."/>
            <person name="Turner J."/>
            <person name="Liu Z."/>
            <person name="Moffat C.S."/>
        </authorList>
    </citation>
    <scope>NUCLEOTIDE SEQUENCE [LARGE SCALE GENOMIC DNA]</scope>
</reference>
<dbReference type="SUPFAM" id="SSF52151">
    <property type="entry name" value="FabD/lysophospholipase-like"/>
    <property type="match status" value="1"/>
</dbReference>
<evidence type="ECO:0000256" key="8">
    <source>
        <dbReference type="ARBA" id="ARBA00023180"/>
    </source>
</evidence>
<dbReference type="InterPro" id="IPR019826">
    <property type="entry name" value="Carboxylesterase_B_AS"/>
</dbReference>
<proteinExistence type="inferred from homology"/>
<dbReference type="PANTHER" id="PTHR10728:SF33">
    <property type="entry name" value="LYSOPHOSPHOLIPASE 1-RELATED"/>
    <property type="match status" value="1"/>
</dbReference>
<evidence type="ECO:0000313" key="14">
    <source>
        <dbReference type="Proteomes" id="UP000249757"/>
    </source>
</evidence>
<comment type="similarity">
    <text evidence="2 11">Belongs to the lysophospholipase family.</text>
</comment>
<dbReference type="SUPFAM" id="SSF53474">
    <property type="entry name" value="alpha/beta-Hydrolases"/>
    <property type="match status" value="1"/>
</dbReference>
<dbReference type="Pfam" id="PF01735">
    <property type="entry name" value="PLA2_B"/>
    <property type="match status" value="1"/>
</dbReference>
<evidence type="ECO:0000256" key="4">
    <source>
        <dbReference type="ARBA" id="ARBA00022729"/>
    </source>
</evidence>
<dbReference type="InterPro" id="IPR002642">
    <property type="entry name" value="LysoPLipase_cat_dom"/>
</dbReference>
<evidence type="ECO:0000256" key="3">
    <source>
        <dbReference type="ARBA" id="ARBA00013274"/>
    </source>
</evidence>
<dbReference type="InterPro" id="IPR016035">
    <property type="entry name" value="Acyl_Trfase/lysoPLipase"/>
</dbReference>
<dbReference type="PROSITE" id="PS00122">
    <property type="entry name" value="CARBOXYLESTERASE_B_1"/>
    <property type="match status" value="1"/>
</dbReference>
<sequence>MTVLTTLVGVAAAGLATFSQASPVETRAPLEVSNAKSSLTLIYQNNLNASDDKNHIGAIILDPVPQSSAAAACASLNEKLISKATLQKYQEDFNDALSYQDYAKYSDAERGYYIDNGVVSVGNRVSYSSSSNSKKQLPVLCTQSANNGSSTVGPVNGSTISVASGGNTFVGYRNQKSFRFMGIRYAEPPKRFEYTSIYSKKGQTIQATEYGSQCLQGGGGSEDCLFLNIQTPYIPKSGSKKQLRPVLFWIHGGGFTGGTGSDAGSDGGNYASKEDIVVVSINYRLSTLGFLAVPGTNIKGNFGIADQILALDWVIANIASFGGDPNQITISGGSAGAGSVRTLLGSPKAIGKFQGAIAASNLGGGVTLGLDGDYGTTYSTYYTIDQSYNVAGPQIFAAAGCNSTDLSAQVACLTQANATQIVGFNTVARYVVQDGTIVNTPHLVLSTRNSSTAHIPVIFGVVENDGASFSTYPKAPIANHTQGLEEALGINSTWANRVIQSGLFPFTSTGNLTLDSFNVSQRVATDKTFRCADQSTVYSGVQSHAFEKAYFYQLNRATGGYDPNNLGGPANENPNNPYFRLHGADMPWTFGNLGYIRNPEDLWSVQLTTSYFAAFVKGGNPNPSLQYLDARGYDKVIEGVKKFGQWGQVTAATGNEIRLLDWPTSALVPREARVAPPNYAVESWKRASPQAPNGYAPSQVDCPSTRPSIRSADTISSQETEWLKKRRPNTIDPMRQFLERVNIQGFNVGQYIDKHRSNTSALPNIAISFSGGGYRALLNGAGALSAFDSRTSNSTSAGHLGGLLQASTYVSALSGGGWMIGSIYANNFTTVESIVNEGAESPIWQFQNTLFQGPPTERRIKLLSTVEYYDNLLNTVQSKSDATAGDFNTSITDVYGRGLSFQLINTTDGAPSYTFSSIQDDAAFSSGNAPMPILVADERAPGDLIISLNATNFEFNPFEMGSFDPTTFGFAPLKYIGSNFSSGQLPQSQGCVAGFDNLGFIMGTSSSLFNQIFLQLNTVQNIPDKLKTFVSNILTKLGKNGDDIADYSPNPFFQFHNETNPSAKNERLTLVDGGEDGQNIPLNPVIQPVRQVDVIFAVDSSADTVVTGMPSQNWPNGTALIATYERTKGSIMNKTSFPYIPGQNTFVALGLNNRPAFFGCDSKNVTQGNNIPPLIVYIPNSPYTFWSNQSTFGKLDYSLEDRDGMILNGYNVATQANATRQGAENWPTCVGCAILSRSLERNGEPVPQVCQQCFTQYCWNGTTVETSAPYTPSLIVADAATKKNGVGKFVPNALGLAFAVAVSGYLAI</sequence>
<feature type="signal peptide" evidence="11">
    <location>
        <begin position="1"/>
        <end position="21"/>
    </location>
</feature>
<comment type="similarity">
    <text evidence="1">Belongs to the type-B carboxylesterase/lipase family.</text>
</comment>
<dbReference type="EMBL" id="NRDI02000009">
    <property type="protein sequence ID" value="KAI1513609.1"/>
    <property type="molecule type" value="Genomic_DNA"/>
</dbReference>
<comment type="caution">
    <text evidence="13">The sequence shown here is derived from an EMBL/GenBank/DDBJ whole genome shotgun (WGS) entry which is preliminary data.</text>
</comment>
<dbReference type="PANTHER" id="PTHR10728">
    <property type="entry name" value="CYTOSOLIC PHOSPHOLIPASE A2"/>
    <property type="match status" value="1"/>
</dbReference>
<keyword evidence="5 10" id="KW-0378">Hydrolase</keyword>
<evidence type="ECO:0000313" key="13">
    <source>
        <dbReference type="EMBL" id="KAI1513609.1"/>
    </source>
</evidence>
<dbReference type="GO" id="GO:0004623">
    <property type="term" value="F:phospholipase A2 activity"/>
    <property type="evidence" value="ECO:0007669"/>
    <property type="project" value="TreeGrafter"/>
</dbReference>
<keyword evidence="14" id="KW-1185">Reference proteome</keyword>
<evidence type="ECO:0000256" key="5">
    <source>
        <dbReference type="ARBA" id="ARBA00022801"/>
    </source>
</evidence>
<dbReference type="SMART" id="SM00022">
    <property type="entry name" value="PLAc"/>
    <property type="match status" value="1"/>
</dbReference>
<feature type="chain" id="PRO_5041472356" description="Lysophospholipase" evidence="11">
    <location>
        <begin position="22"/>
        <end position="1308"/>
    </location>
</feature>
<dbReference type="Pfam" id="PF00135">
    <property type="entry name" value="COesterase"/>
    <property type="match status" value="1"/>
</dbReference>
<dbReference type="GO" id="GO:0046475">
    <property type="term" value="P:glycerophospholipid catabolic process"/>
    <property type="evidence" value="ECO:0007669"/>
    <property type="project" value="TreeGrafter"/>
</dbReference>
<dbReference type="GO" id="GO:0004622">
    <property type="term" value="F:phosphatidylcholine lysophospholipase activity"/>
    <property type="evidence" value="ECO:0007669"/>
    <property type="project" value="UniProtKB-EC"/>
</dbReference>
<evidence type="ECO:0000256" key="7">
    <source>
        <dbReference type="ARBA" id="ARBA00023098"/>
    </source>
</evidence>
<comment type="catalytic activity">
    <reaction evidence="9 11">
        <text>a 1-acyl-sn-glycero-3-phosphocholine + H2O = sn-glycerol 3-phosphocholine + a fatty acid + H(+)</text>
        <dbReference type="Rhea" id="RHEA:15177"/>
        <dbReference type="ChEBI" id="CHEBI:15377"/>
        <dbReference type="ChEBI" id="CHEBI:15378"/>
        <dbReference type="ChEBI" id="CHEBI:16870"/>
        <dbReference type="ChEBI" id="CHEBI:28868"/>
        <dbReference type="ChEBI" id="CHEBI:58168"/>
        <dbReference type="EC" id="3.1.1.5"/>
    </reaction>
</comment>
<feature type="compositionally biased region" description="Polar residues" evidence="12">
    <location>
        <begin position="701"/>
        <end position="712"/>
    </location>
</feature>
<evidence type="ECO:0000256" key="10">
    <source>
        <dbReference type="PROSITE-ProRule" id="PRU00555"/>
    </source>
</evidence>
<dbReference type="Gene3D" id="3.40.1090.10">
    <property type="entry name" value="Cytosolic phospholipase A2 catalytic domain"/>
    <property type="match status" value="1"/>
</dbReference>
<keyword evidence="8" id="KW-0325">Glycoprotein</keyword>
<evidence type="ECO:0000256" key="12">
    <source>
        <dbReference type="SAM" id="MobiDB-lite"/>
    </source>
</evidence>
<dbReference type="PROSITE" id="PS51210">
    <property type="entry name" value="PLA2C"/>
    <property type="match status" value="1"/>
</dbReference>
<dbReference type="EC" id="3.1.1.5" evidence="3 11"/>
<dbReference type="InterPro" id="IPR029058">
    <property type="entry name" value="AB_hydrolase_fold"/>
</dbReference>
<accession>A0A2W1EME4</accession>
<keyword evidence="4 11" id="KW-0732">Signal</keyword>
<gene>
    <name evidence="13" type="ORF">Ptr86124_007511</name>
</gene>
<evidence type="ECO:0000256" key="11">
    <source>
        <dbReference type="RuleBase" id="RU362103"/>
    </source>
</evidence>
<evidence type="ECO:0000256" key="1">
    <source>
        <dbReference type="ARBA" id="ARBA00005964"/>
    </source>
</evidence>